<evidence type="ECO:0000256" key="1">
    <source>
        <dbReference type="SAM" id="MobiDB-lite"/>
    </source>
</evidence>
<dbReference type="RefSeq" id="WP_038093685.1">
    <property type="nucleotide sequence ID" value="NZ_JMIR01000041.1"/>
</dbReference>
<dbReference type="EMBL" id="JMIR01000041">
    <property type="protein sequence ID" value="KEO81290.1"/>
    <property type="molecule type" value="Genomic_DNA"/>
</dbReference>
<organism evidence="2 3">
    <name type="scientific">Tumebacillus flagellatus</name>
    <dbReference type="NCBI Taxonomy" id="1157490"/>
    <lineage>
        <taxon>Bacteria</taxon>
        <taxon>Bacillati</taxon>
        <taxon>Bacillota</taxon>
        <taxon>Bacilli</taxon>
        <taxon>Bacillales</taxon>
        <taxon>Alicyclobacillaceae</taxon>
        <taxon>Tumebacillus</taxon>
    </lineage>
</organism>
<accession>A0A074LL56</accession>
<protein>
    <submittedName>
        <fullName evidence="2">Uncharacterized protein</fullName>
    </submittedName>
</protein>
<name>A0A074LL56_9BACL</name>
<sequence length="74" mass="8665">MSVRRIIRRPLEFNLDTERDNLANEYCKRLKNVSGFLKDFMAEQERQLRAKHAMQQSVQHGTAQHSAAQRHSGQ</sequence>
<gene>
    <name evidence="2" type="ORF">EL26_21675</name>
</gene>
<dbReference type="AlphaFoldDB" id="A0A074LL56"/>
<feature type="region of interest" description="Disordered" evidence="1">
    <location>
        <begin position="49"/>
        <end position="74"/>
    </location>
</feature>
<keyword evidence="3" id="KW-1185">Reference proteome</keyword>
<evidence type="ECO:0000313" key="2">
    <source>
        <dbReference type="EMBL" id="KEO81290.1"/>
    </source>
</evidence>
<proteinExistence type="predicted"/>
<dbReference type="OrthoDB" id="9950888at2"/>
<feature type="compositionally biased region" description="Polar residues" evidence="1">
    <location>
        <begin position="54"/>
        <end position="74"/>
    </location>
</feature>
<comment type="caution">
    <text evidence="2">The sequence shown here is derived from an EMBL/GenBank/DDBJ whole genome shotgun (WGS) entry which is preliminary data.</text>
</comment>
<evidence type="ECO:0000313" key="3">
    <source>
        <dbReference type="Proteomes" id="UP000027931"/>
    </source>
</evidence>
<reference evidence="2 3" key="1">
    <citation type="journal article" date="2013" name="Int. J. Syst. Evol. Microbiol.">
        <title>Tumebacillus flagellatus sp. nov., an alpha-amylase/pullulanase-producing bacterium isolated from cassava wastewater.</title>
        <authorList>
            <person name="Wang Q."/>
            <person name="Xie N."/>
            <person name="Qin Y."/>
            <person name="Shen N."/>
            <person name="Zhu J."/>
            <person name="Mi H."/>
            <person name="Huang R."/>
        </authorList>
    </citation>
    <scope>NUCLEOTIDE SEQUENCE [LARGE SCALE GENOMIC DNA]</scope>
    <source>
        <strain evidence="2 3">GST4</strain>
    </source>
</reference>
<dbReference type="Proteomes" id="UP000027931">
    <property type="component" value="Unassembled WGS sequence"/>
</dbReference>